<dbReference type="AlphaFoldDB" id="A0A562KQ55"/>
<keyword evidence="3 9" id="KW-0479">Metal-binding</keyword>
<feature type="domain" description="Cytochrome c" evidence="10">
    <location>
        <begin position="38"/>
        <end position="174"/>
    </location>
</feature>
<sequence>MLAAALLLSVAAGQPWRWDLPAGIAAPPVPADNPMREARVELGRRLFYDADLSANGTMACATCHEQKRGFADGNETRPGVHGDPGRRNVPGLANIGWFSHLTFADPHLTTLEAQVLVPLLGEHPVEMGMKGLEAELERRLGADRCYRRMFARAFPERRGRIDLPAVTAALAAFERTMISFGSPYDRFTAGDRVALTPLARQGARLFEKAGCAACHSGRLLTDMDYHRLEPAKAGDPGLIERTGRAEDAGRFRTPSLRNIALTGPWWHDGTARTLEAAVQRHGIAVADKDMPSLIAFLESLTDPHFIADPRLSMPDRACGRRL</sequence>
<protein>
    <submittedName>
        <fullName evidence="11">Cytochrome c peroxidase</fullName>
    </submittedName>
</protein>
<feature type="binding site" description="covalent" evidence="8">
    <location>
        <position position="214"/>
    </location>
    <ligand>
        <name>heme c</name>
        <dbReference type="ChEBI" id="CHEBI:61717"/>
        <label>2</label>
    </ligand>
</feature>
<comment type="cofactor">
    <cofactor evidence="8">
        <name>heme</name>
        <dbReference type="ChEBI" id="CHEBI:30413"/>
    </cofactor>
    <text evidence="8">Binds 2 heme groups.</text>
</comment>
<evidence type="ECO:0000313" key="11">
    <source>
        <dbReference type="EMBL" id="TWH97520.1"/>
    </source>
</evidence>
<dbReference type="GO" id="GO:0020037">
    <property type="term" value="F:heme binding"/>
    <property type="evidence" value="ECO:0007669"/>
    <property type="project" value="InterPro"/>
</dbReference>
<evidence type="ECO:0000313" key="12">
    <source>
        <dbReference type="Proteomes" id="UP000316624"/>
    </source>
</evidence>
<gene>
    <name evidence="11" type="ORF">IQ35_00117</name>
</gene>
<keyword evidence="11" id="KW-0575">Peroxidase</keyword>
<dbReference type="EMBL" id="VLKK01000001">
    <property type="protein sequence ID" value="TWH97520.1"/>
    <property type="molecule type" value="Genomic_DNA"/>
</dbReference>
<dbReference type="Proteomes" id="UP000316624">
    <property type="component" value="Unassembled WGS sequence"/>
</dbReference>
<feature type="binding site" description="axial binding residue" evidence="9">
    <location>
        <position position="64"/>
    </location>
    <ligand>
        <name>heme c</name>
        <dbReference type="ChEBI" id="CHEBI:61717"/>
        <label>1</label>
    </ligand>
    <ligandPart>
        <name>Fe</name>
        <dbReference type="ChEBI" id="CHEBI:18248"/>
    </ligandPart>
</feature>
<reference evidence="11 12" key="1">
    <citation type="journal article" date="2015" name="Stand. Genomic Sci.">
        <title>Genomic Encyclopedia of Bacterial and Archaeal Type Strains, Phase III: the genomes of soil and plant-associated and newly described type strains.</title>
        <authorList>
            <person name="Whitman W.B."/>
            <person name="Woyke T."/>
            <person name="Klenk H.P."/>
            <person name="Zhou Y."/>
            <person name="Lilburn T.G."/>
            <person name="Beck B.J."/>
            <person name="De Vos P."/>
            <person name="Vandamme P."/>
            <person name="Eisen J.A."/>
            <person name="Garrity G."/>
            <person name="Hugenholtz P."/>
            <person name="Kyrpides N.C."/>
        </authorList>
    </citation>
    <scope>NUCLEOTIDE SEQUENCE [LARGE SCALE GENOMIC DNA]</scope>
    <source>
        <strain evidence="11 12">CGMCC 1.7748</strain>
    </source>
</reference>
<comment type="PTM">
    <text evidence="8">Binds 2 heme groups per subunit.</text>
</comment>
<keyword evidence="6" id="KW-0560">Oxidoreductase</keyword>
<dbReference type="PANTHER" id="PTHR30600:SF14">
    <property type="entry name" value="CYTOCHROME C PEROXIDASE"/>
    <property type="match status" value="1"/>
</dbReference>
<evidence type="ECO:0000256" key="7">
    <source>
        <dbReference type="ARBA" id="ARBA00023004"/>
    </source>
</evidence>
<dbReference type="Pfam" id="PF00034">
    <property type="entry name" value="Cytochrom_C"/>
    <property type="match status" value="1"/>
</dbReference>
<keyword evidence="4" id="KW-0732">Signal</keyword>
<feature type="binding site" description="covalent" evidence="8">
    <location>
        <position position="60"/>
    </location>
    <ligand>
        <name>heme c</name>
        <dbReference type="ChEBI" id="CHEBI:61717"/>
        <label>1</label>
    </ligand>
</feature>
<evidence type="ECO:0000256" key="5">
    <source>
        <dbReference type="ARBA" id="ARBA00022764"/>
    </source>
</evidence>
<evidence type="ECO:0000256" key="3">
    <source>
        <dbReference type="ARBA" id="ARBA00022723"/>
    </source>
</evidence>
<feature type="binding site" description="covalent" evidence="8">
    <location>
        <position position="63"/>
    </location>
    <ligand>
        <name>heme c</name>
        <dbReference type="ChEBI" id="CHEBI:61717"/>
        <label>1</label>
    </ligand>
</feature>
<keyword evidence="7 9" id="KW-0408">Iron</keyword>
<name>A0A562KQ55_SPHWJ</name>
<dbReference type="GO" id="GO:0009055">
    <property type="term" value="F:electron transfer activity"/>
    <property type="evidence" value="ECO:0007669"/>
    <property type="project" value="InterPro"/>
</dbReference>
<dbReference type="GO" id="GO:0046872">
    <property type="term" value="F:metal ion binding"/>
    <property type="evidence" value="ECO:0007669"/>
    <property type="project" value="UniProtKB-KW"/>
</dbReference>
<evidence type="ECO:0000259" key="10">
    <source>
        <dbReference type="PROSITE" id="PS51007"/>
    </source>
</evidence>
<dbReference type="InterPro" id="IPR004852">
    <property type="entry name" value="Di-haem_cyt_c_peroxidsae"/>
</dbReference>
<evidence type="ECO:0000256" key="2">
    <source>
        <dbReference type="ARBA" id="ARBA00022617"/>
    </source>
</evidence>
<dbReference type="InterPro" id="IPR036909">
    <property type="entry name" value="Cyt_c-like_dom_sf"/>
</dbReference>
<evidence type="ECO:0000256" key="8">
    <source>
        <dbReference type="PIRSR" id="PIRSR000294-1"/>
    </source>
</evidence>
<organism evidence="11 12">
    <name type="scientific">Sphingobium wenxiniae (strain DSM 21828 / CGMCC 1.7748 / JZ-1)</name>
    <dbReference type="NCBI Taxonomy" id="595605"/>
    <lineage>
        <taxon>Bacteria</taxon>
        <taxon>Pseudomonadati</taxon>
        <taxon>Pseudomonadota</taxon>
        <taxon>Alphaproteobacteria</taxon>
        <taxon>Sphingomonadales</taxon>
        <taxon>Sphingomonadaceae</taxon>
        <taxon>Sphingobium</taxon>
    </lineage>
</organism>
<dbReference type="SUPFAM" id="SSF46626">
    <property type="entry name" value="Cytochrome c"/>
    <property type="match status" value="2"/>
</dbReference>
<dbReference type="InterPro" id="IPR009056">
    <property type="entry name" value="Cyt_c-like_dom"/>
</dbReference>
<dbReference type="InterPro" id="IPR026259">
    <property type="entry name" value="MauG/Cytc_peroxidase"/>
</dbReference>
<keyword evidence="2 8" id="KW-0349">Heme</keyword>
<dbReference type="GO" id="GO:0004130">
    <property type="term" value="F:cytochrome-c peroxidase activity"/>
    <property type="evidence" value="ECO:0007669"/>
    <property type="project" value="TreeGrafter"/>
</dbReference>
<evidence type="ECO:0000256" key="4">
    <source>
        <dbReference type="ARBA" id="ARBA00022729"/>
    </source>
</evidence>
<dbReference type="Gene3D" id="1.10.760.10">
    <property type="entry name" value="Cytochrome c-like domain"/>
    <property type="match status" value="2"/>
</dbReference>
<evidence type="ECO:0000256" key="1">
    <source>
        <dbReference type="ARBA" id="ARBA00004418"/>
    </source>
</evidence>
<accession>A0A562KQ55</accession>
<keyword evidence="5" id="KW-0574">Periplasm</keyword>
<dbReference type="InterPro" id="IPR051395">
    <property type="entry name" value="Cytochrome_c_Peroxidase/MauG"/>
</dbReference>
<evidence type="ECO:0000256" key="6">
    <source>
        <dbReference type="ARBA" id="ARBA00023002"/>
    </source>
</evidence>
<evidence type="ECO:0000256" key="9">
    <source>
        <dbReference type="PIRSR" id="PIRSR000294-2"/>
    </source>
</evidence>
<proteinExistence type="predicted"/>
<comment type="subcellular location">
    <subcellularLocation>
        <location evidence="1">Periplasm</location>
    </subcellularLocation>
</comment>
<feature type="binding site" description="covalent" evidence="8">
    <location>
        <position position="211"/>
    </location>
    <ligand>
        <name>heme c</name>
        <dbReference type="ChEBI" id="CHEBI:61717"/>
        <label>2</label>
    </ligand>
</feature>
<comment type="caution">
    <text evidence="11">The sequence shown here is derived from an EMBL/GenBank/DDBJ whole genome shotgun (WGS) entry which is preliminary data.</text>
</comment>
<dbReference type="PANTHER" id="PTHR30600">
    <property type="entry name" value="CYTOCHROME C PEROXIDASE-RELATED"/>
    <property type="match status" value="1"/>
</dbReference>
<dbReference type="GO" id="GO:0042597">
    <property type="term" value="C:periplasmic space"/>
    <property type="evidence" value="ECO:0007669"/>
    <property type="project" value="UniProtKB-SubCell"/>
</dbReference>
<feature type="binding site" description="axial binding residue" evidence="9">
    <location>
        <position position="215"/>
    </location>
    <ligand>
        <name>heme c</name>
        <dbReference type="ChEBI" id="CHEBI:61717"/>
        <label>2</label>
    </ligand>
    <ligandPart>
        <name>Fe</name>
        <dbReference type="ChEBI" id="CHEBI:18248"/>
    </ligandPart>
</feature>
<dbReference type="PIRSF" id="PIRSF000294">
    <property type="entry name" value="Cytochrome-c_peroxidase"/>
    <property type="match status" value="1"/>
</dbReference>
<feature type="domain" description="Cytochrome c" evidence="10">
    <location>
        <begin position="197"/>
        <end position="301"/>
    </location>
</feature>
<dbReference type="PROSITE" id="PS51007">
    <property type="entry name" value="CYTC"/>
    <property type="match status" value="2"/>
</dbReference>
<dbReference type="Pfam" id="PF03150">
    <property type="entry name" value="CCP_MauG"/>
    <property type="match status" value="1"/>
</dbReference>
<keyword evidence="12" id="KW-1185">Reference proteome</keyword>